<protein>
    <submittedName>
        <fullName evidence="2">ECF transporter S component</fullName>
    </submittedName>
</protein>
<feature type="transmembrane region" description="Helical" evidence="1">
    <location>
        <begin position="72"/>
        <end position="91"/>
    </location>
</feature>
<gene>
    <name evidence="2" type="ORF">IAD15_11920</name>
</gene>
<evidence type="ECO:0000256" key="1">
    <source>
        <dbReference type="SAM" id="Phobius"/>
    </source>
</evidence>
<evidence type="ECO:0000313" key="3">
    <source>
        <dbReference type="Proteomes" id="UP000824175"/>
    </source>
</evidence>
<organism evidence="2 3">
    <name type="scientific">Candidatus Fimiplasma intestinipullorum</name>
    <dbReference type="NCBI Taxonomy" id="2840825"/>
    <lineage>
        <taxon>Bacteria</taxon>
        <taxon>Bacillati</taxon>
        <taxon>Bacillota</taxon>
        <taxon>Clostridia</taxon>
        <taxon>Eubacteriales</taxon>
        <taxon>Candidatus Fimiplasma</taxon>
    </lineage>
</organism>
<keyword evidence="1" id="KW-0472">Membrane</keyword>
<reference evidence="2" key="1">
    <citation type="submission" date="2020-10" db="EMBL/GenBank/DDBJ databases">
        <authorList>
            <person name="Gilroy R."/>
        </authorList>
    </citation>
    <scope>NUCLEOTIDE SEQUENCE</scope>
    <source>
        <strain evidence="2">CHK195-11698</strain>
    </source>
</reference>
<dbReference type="Proteomes" id="UP000824175">
    <property type="component" value="Unassembled WGS sequence"/>
</dbReference>
<dbReference type="Gene3D" id="1.10.1760.20">
    <property type="match status" value="1"/>
</dbReference>
<keyword evidence="1" id="KW-1133">Transmembrane helix</keyword>
<dbReference type="AlphaFoldDB" id="A0A9D1HQB4"/>
<feature type="transmembrane region" description="Helical" evidence="1">
    <location>
        <begin position="127"/>
        <end position="146"/>
    </location>
</feature>
<dbReference type="EMBL" id="DVMJ01000111">
    <property type="protein sequence ID" value="HIU14753.1"/>
    <property type="molecule type" value="Genomic_DNA"/>
</dbReference>
<name>A0A9D1HQB4_9FIRM</name>
<sequence>MKKNAMIFKMSLMSLGIALNVVGALIASLFRIPIYLDSMGTILIAFLFGPKYAIVTGVCGSLLSGVTFDYYSLYYAPVQITTALSASLIARSGLKGPLILLCGFPTALASSLVTALVFGGLTSSASTYLVILLNKTGLSLTMSVLFTQIISDCLDKGLAVFISQKVSQQMKGRMTIYAKIQ</sequence>
<feature type="transmembrane region" description="Helical" evidence="1">
    <location>
        <begin position="6"/>
        <end position="30"/>
    </location>
</feature>
<feature type="transmembrane region" description="Helical" evidence="1">
    <location>
        <begin position="98"/>
        <end position="121"/>
    </location>
</feature>
<reference evidence="2" key="2">
    <citation type="journal article" date="2021" name="PeerJ">
        <title>Extensive microbial diversity within the chicken gut microbiome revealed by metagenomics and culture.</title>
        <authorList>
            <person name="Gilroy R."/>
            <person name="Ravi A."/>
            <person name="Getino M."/>
            <person name="Pursley I."/>
            <person name="Horton D.L."/>
            <person name="Alikhan N.F."/>
            <person name="Baker D."/>
            <person name="Gharbi K."/>
            <person name="Hall N."/>
            <person name="Watson M."/>
            <person name="Adriaenssens E.M."/>
            <person name="Foster-Nyarko E."/>
            <person name="Jarju S."/>
            <person name="Secka A."/>
            <person name="Antonio M."/>
            <person name="Oren A."/>
            <person name="Chaudhuri R.R."/>
            <person name="La Ragione R."/>
            <person name="Hildebrand F."/>
            <person name="Pallen M.J."/>
        </authorList>
    </citation>
    <scope>NUCLEOTIDE SEQUENCE</scope>
    <source>
        <strain evidence="2">CHK195-11698</strain>
    </source>
</reference>
<proteinExistence type="predicted"/>
<evidence type="ECO:0000313" key="2">
    <source>
        <dbReference type="EMBL" id="HIU14753.1"/>
    </source>
</evidence>
<accession>A0A9D1HQB4</accession>
<comment type="caution">
    <text evidence="2">The sequence shown here is derived from an EMBL/GenBank/DDBJ whole genome shotgun (WGS) entry which is preliminary data.</text>
</comment>
<keyword evidence="1" id="KW-0812">Transmembrane</keyword>
<feature type="transmembrane region" description="Helical" evidence="1">
    <location>
        <begin position="42"/>
        <end position="66"/>
    </location>
</feature>